<keyword evidence="2 9" id="KW-0548">Nucleotidyltransferase</keyword>
<keyword evidence="4" id="KW-0067">ATP-binding</keyword>
<dbReference type="Pfam" id="PF03710">
    <property type="entry name" value="GlnE"/>
    <property type="match status" value="2"/>
</dbReference>
<feature type="domain" description="Glutamate-ammonia ligase adenylyltransferase repeated" evidence="7">
    <location>
        <begin position="31"/>
        <end position="274"/>
    </location>
</feature>
<protein>
    <submittedName>
        <fullName evidence="9">Glutamate-ammonia-ligase adenylyltransferase</fullName>
    </submittedName>
</protein>
<dbReference type="GO" id="GO:0008882">
    <property type="term" value="F:[glutamate-ammonia-ligase] adenylyltransferase activity"/>
    <property type="evidence" value="ECO:0007669"/>
    <property type="project" value="InterPro"/>
</dbReference>
<feature type="domain" description="Glutamate-ammonia ligase adenylyltransferase repeated" evidence="7">
    <location>
        <begin position="524"/>
        <end position="766"/>
    </location>
</feature>
<dbReference type="GO" id="GO:0000820">
    <property type="term" value="P:regulation of glutamine family amino acid metabolic process"/>
    <property type="evidence" value="ECO:0007669"/>
    <property type="project" value="TreeGrafter"/>
</dbReference>
<dbReference type="PANTHER" id="PTHR30621">
    <property type="entry name" value="GLUTAMINE SYNTHETASE ADENYLYLTRANSFERASE"/>
    <property type="match status" value="1"/>
</dbReference>
<keyword evidence="9" id="KW-0436">Ligase</keyword>
<keyword evidence="10" id="KW-1185">Reference proteome</keyword>
<evidence type="ECO:0000256" key="4">
    <source>
        <dbReference type="ARBA" id="ARBA00022840"/>
    </source>
</evidence>
<evidence type="ECO:0000256" key="5">
    <source>
        <dbReference type="ARBA" id="ARBA00022842"/>
    </source>
</evidence>
<dbReference type="AlphaFoldDB" id="A0A1I0VU03"/>
<feature type="domain" description="PII-uridylyltransferase/Glutamine-synthetase adenylyltransferase" evidence="8">
    <location>
        <begin position="295"/>
        <end position="435"/>
    </location>
</feature>
<dbReference type="InterPro" id="IPR023057">
    <property type="entry name" value="GlnE"/>
</dbReference>
<dbReference type="PANTHER" id="PTHR30621:SF0">
    <property type="entry name" value="BIFUNCTIONAL GLUTAMINE SYNTHETASE ADENYLYLTRANSFERASE_ADENYLYL-REMOVING ENZYME"/>
    <property type="match status" value="1"/>
</dbReference>
<dbReference type="GO" id="GO:0005524">
    <property type="term" value="F:ATP binding"/>
    <property type="evidence" value="ECO:0007669"/>
    <property type="project" value="UniProtKB-KW"/>
</dbReference>
<dbReference type="RefSeq" id="WP_092060987.1">
    <property type="nucleotide sequence ID" value="NZ_FOJU01000001.1"/>
</dbReference>
<evidence type="ECO:0000256" key="3">
    <source>
        <dbReference type="ARBA" id="ARBA00022741"/>
    </source>
</evidence>
<dbReference type="Pfam" id="PF08335">
    <property type="entry name" value="GlnD_UR_UTase"/>
    <property type="match status" value="1"/>
</dbReference>
<sequence length="928" mass="102191">MSFASRLTRTPHPYEPDHAAEIAPLVDGLSPELAELIRGTAGSSPYLKGLIEKEADWWPAALDDPEAALEGVLRDVRALDADAMQRDLRRAKRRVALLVGLADLGGVWALEEVTGGLTRFADAATHAALLTCVGAEIRRGRIPGVEEAEGETGGLVTLAMGKMGAGELNYSSDIDLICLFDESRYAPEDFAEARQALVRATRKLCAMLSDNTADGYVFRTDLRLRPDPSVTPVVLSMEGAMRYYESLGRTWERAAYIKARPCAGDLDAGERFLKELTPFVWRRHLDFAAIRDAHDMRLRIRDHKGHHGAITLEKHDMKLGRGGIREIEFFTQTQQIIAGGRDPELRVRGTVEGLRRLAAKGWVPQDVADRLILRYRQHREVEHRIQMIGDVQTHDLPRTDAGFDRLAALMGQDQATLRREIKDGLEEVQSLIEGFFAPDRGQTCEPETPAIPDEVASRWLSYPALRSARAQEIFGRLRPEIETLLGDADRPEEALLAFDGFLRGLPAGVQLFSLFEANPQLINLLIDICAISPALGAHLSRNAAVFDAVIDGDFFSDWPGVPALVRALEQRLAGEDDYERKLDAARRWQREWHFRIGVHHLRGLISAEEAGRDYAQLAEAVIKALWPAVVAHFAHRHGGPPGRGAVVLGMGSLGAGRTNARSDLDLIVIYDADGEAMSDGRRPLSARPYFARLTQALVTALSAPMAGGRLYEVDMRLRPSGSQGPVATSFASFQRYQREDAWTWEHLALTRARPLAGEEDLAADIEAVRAEVLSAPRDRAALLKDVSDMRARIAAAKSPDGPLDPKIGAGRLQDIEIFSQAATVLAGRSDRKTVRGLVHARRLGLVSRAEALTLKNSHDLCVLLLVSTRLIAETTPKPETMGLGARRFLLDHAREETLEDFIARLVDLSNRAAGIIDRALDGTDDDNG</sequence>
<dbReference type="Proteomes" id="UP000198796">
    <property type="component" value="Unassembled WGS sequence"/>
</dbReference>
<reference evidence="9 10" key="1">
    <citation type="submission" date="2016-10" db="EMBL/GenBank/DDBJ databases">
        <authorList>
            <person name="de Groot N.N."/>
        </authorList>
    </citation>
    <scope>NUCLEOTIDE SEQUENCE [LARGE SCALE GENOMIC DNA]</scope>
    <source>
        <strain evidence="9 10">DSM 29316</strain>
    </source>
</reference>
<dbReference type="CDD" id="cd05401">
    <property type="entry name" value="NT_GlnE_GlnD_like"/>
    <property type="match status" value="2"/>
</dbReference>
<dbReference type="InterPro" id="IPR005190">
    <property type="entry name" value="GlnE_rpt_dom"/>
</dbReference>
<dbReference type="GO" id="GO:0016874">
    <property type="term" value="F:ligase activity"/>
    <property type="evidence" value="ECO:0007669"/>
    <property type="project" value="UniProtKB-KW"/>
</dbReference>
<proteinExistence type="predicted"/>
<evidence type="ECO:0000256" key="1">
    <source>
        <dbReference type="ARBA" id="ARBA00022679"/>
    </source>
</evidence>
<gene>
    <name evidence="9" type="ORF">SAMN05421688_0923</name>
</gene>
<keyword evidence="6" id="KW-0511">Multifunctional enzyme</keyword>
<evidence type="ECO:0000313" key="9">
    <source>
        <dbReference type="EMBL" id="SFA79156.1"/>
    </source>
</evidence>
<evidence type="ECO:0000259" key="7">
    <source>
        <dbReference type="Pfam" id="PF03710"/>
    </source>
</evidence>
<dbReference type="Gene3D" id="3.30.460.10">
    <property type="entry name" value="Beta Polymerase, domain 2"/>
    <property type="match status" value="2"/>
</dbReference>
<dbReference type="STRING" id="871651.SAMN05421688_0923"/>
<dbReference type="SUPFAM" id="SSF81301">
    <property type="entry name" value="Nucleotidyltransferase"/>
    <property type="match status" value="2"/>
</dbReference>
<evidence type="ECO:0000256" key="2">
    <source>
        <dbReference type="ARBA" id="ARBA00022695"/>
    </source>
</evidence>
<keyword evidence="5" id="KW-0460">Magnesium</keyword>
<name>A0A1I0VU03_9RHOB</name>
<dbReference type="InterPro" id="IPR043519">
    <property type="entry name" value="NT_sf"/>
</dbReference>
<dbReference type="OrthoDB" id="9759366at2"/>
<evidence type="ECO:0000256" key="6">
    <source>
        <dbReference type="ARBA" id="ARBA00023268"/>
    </source>
</evidence>
<evidence type="ECO:0000259" key="8">
    <source>
        <dbReference type="Pfam" id="PF08335"/>
    </source>
</evidence>
<dbReference type="EMBL" id="FOJU01000001">
    <property type="protein sequence ID" value="SFA79156.1"/>
    <property type="molecule type" value="Genomic_DNA"/>
</dbReference>
<dbReference type="GO" id="GO:0005829">
    <property type="term" value="C:cytosol"/>
    <property type="evidence" value="ECO:0007669"/>
    <property type="project" value="TreeGrafter"/>
</dbReference>
<dbReference type="InterPro" id="IPR013546">
    <property type="entry name" value="PII_UdlTrfase/GS_AdlTrfase"/>
</dbReference>
<organism evidence="9 10">
    <name type="scientific">Poseidonocella pacifica</name>
    <dbReference type="NCBI Taxonomy" id="871651"/>
    <lineage>
        <taxon>Bacteria</taxon>
        <taxon>Pseudomonadati</taxon>
        <taxon>Pseudomonadota</taxon>
        <taxon>Alphaproteobacteria</taxon>
        <taxon>Rhodobacterales</taxon>
        <taxon>Roseobacteraceae</taxon>
        <taxon>Poseidonocella</taxon>
    </lineage>
</organism>
<dbReference type="Gene3D" id="1.20.120.330">
    <property type="entry name" value="Nucleotidyltransferases domain 2"/>
    <property type="match status" value="2"/>
</dbReference>
<keyword evidence="3" id="KW-0547">Nucleotide-binding</keyword>
<evidence type="ECO:0000313" key="10">
    <source>
        <dbReference type="Proteomes" id="UP000198796"/>
    </source>
</evidence>
<accession>A0A1I0VU03</accession>
<dbReference type="SUPFAM" id="SSF81593">
    <property type="entry name" value="Nucleotidyltransferase substrate binding subunit/domain"/>
    <property type="match status" value="2"/>
</dbReference>
<keyword evidence="1 9" id="KW-0808">Transferase</keyword>